<dbReference type="InterPro" id="IPR024962">
    <property type="entry name" value="YukD-like"/>
</dbReference>
<feature type="transmembrane region" description="Helical" evidence="7">
    <location>
        <begin position="245"/>
        <end position="266"/>
    </location>
</feature>
<dbReference type="NCBIfam" id="TIGR03920">
    <property type="entry name" value="T7SS_EccD"/>
    <property type="match status" value="1"/>
</dbReference>
<gene>
    <name evidence="9" type="ORF">GCM10022255_063510</name>
</gene>
<feature type="transmembrane region" description="Helical" evidence="7">
    <location>
        <begin position="220"/>
        <end position="238"/>
    </location>
</feature>
<feature type="transmembrane region" description="Helical" evidence="7">
    <location>
        <begin position="128"/>
        <end position="150"/>
    </location>
</feature>
<evidence type="ECO:0000256" key="2">
    <source>
        <dbReference type="ARBA" id="ARBA00006162"/>
    </source>
</evidence>
<feature type="transmembrane region" description="Helical" evidence="7">
    <location>
        <begin position="189"/>
        <end position="208"/>
    </location>
</feature>
<dbReference type="Pfam" id="PF08817">
    <property type="entry name" value="YukD"/>
    <property type="match status" value="1"/>
</dbReference>
<evidence type="ECO:0000259" key="8">
    <source>
        <dbReference type="Pfam" id="PF19053"/>
    </source>
</evidence>
<dbReference type="InterPro" id="IPR044049">
    <property type="entry name" value="EccD_transm"/>
</dbReference>
<feature type="domain" description="EccD-like transmembrane" evidence="8">
    <location>
        <begin position="130"/>
        <end position="469"/>
    </location>
</feature>
<keyword evidence="5 7" id="KW-1133">Transmembrane helix</keyword>
<evidence type="ECO:0000256" key="3">
    <source>
        <dbReference type="ARBA" id="ARBA00022475"/>
    </source>
</evidence>
<keyword evidence="3" id="KW-1003">Cell membrane</keyword>
<feature type="transmembrane region" description="Helical" evidence="7">
    <location>
        <begin position="330"/>
        <end position="349"/>
    </location>
</feature>
<comment type="caution">
    <text evidence="9">The sequence shown here is derived from an EMBL/GenBank/DDBJ whole genome shotgun (WGS) entry which is preliminary data.</text>
</comment>
<evidence type="ECO:0000256" key="5">
    <source>
        <dbReference type="ARBA" id="ARBA00022989"/>
    </source>
</evidence>
<evidence type="ECO:0000256" key="6">
    <source>
        <dbReference type="ARBA" id="ARBA00023136"/>
    </source>
</evidence>
<organism evidence="9 10">
    <name type="scientific">Dactylosporangium darangshiense</name>
    <dbReference type="NCBI Taxonomy" id="579108"/>
    <lineage>
        <taxon>Bacteria</taxon>
        <taxon>Bacillati</taxon>
        <taxon>Actinomycetota</taxon>
        <taxon>Actinomycetes</taxon>
        <taxon>Micromonosporales</taxon>
        <taxon>Micromonosporaceae</taxon>
        <taxon>Dactylosporangium</taxon>
    </lineage>
</organism>
<feature type="transmembrane region" description="Helical" evidence="7">
    <location>
        <begin position="406"/>
        <end position="426"/>
    </location>
</feature>
<dbReference type="InterPro" id="IPR006707">
    <property type="entry name" value="T7SS_EccD"/>
</dbReference>
<keyword evidence="6 7" id="KW-0472">Membrane</keyword>
<keyword evidence="10" id="KW-1185">Reference proteome</keyword>
<protein>
    <recommendedName>
        <fullName evidence="8">EccD-like transmembrane domain-containing protein</fullName>
    </recommendedName>
</protein>
<comment type="similarity">
    <text evidence="2">Belongs to the EccD/Snm4 family.</text>
</comment>
<evidence type="ECO:0000256" key="1">
    <source>
        <dbReference type="ARBA" id="ARBA00004651"/>
    </source>
</evidence>
<feature type="transmembrane region" description="Helical" evidence="7">
    <location>
        <begin position="355"/>
        <end position="375"/>
    </location>
</feature>
<feature type="transmembrane region" description="Helical" evidence="7">
    <location>
        <begin position="272"/>
        <end position="293"/>
    </location>
</feature>
<dbReference type="Proteomes" id="UP001500620">
    <property type="component" value="Unassembled WGS sequence"/>
</dbReference>
<comment type="subcellular location">
    <subcellularLocation>
        <location evidence="1">Cell membrane</location>
        <topology evidence="1">Multi-pass membrane protein</topology>
    </subcellularLocation>
</comment>
<reference evidence="10" key="1">
    <citation type="journal article" date="2019" name="Int. J. Syst. Evol. Microbiol.">
        <title>The Global Catalogue of Microorganisms (GCM) 10K type strain sequencing project: providing services to taxonomists for standard genome sequencing and annotation.</title>
        <authorList>
            <consortium name="The Broad Institute Genomics Platform"/>
            <consortium name="The Broad Institute Genome Sequencing Center for Infectious Disease"/>
            <person name="Wu L."/>
            <person name="Ma J."/>
        </authorList>
    </citation>
    <scope>NUCLEOTIDE SEQUENCE [LARGE SCALE GENOMIC DNA]</scope>
    <source>
        <strain evidence="10">JCM 17441</strain>
    </source>
</reference>
<sequence>MDADARERAAMAENVGAGLARVVLAAPKRRLDLVLPEQIPLAMLLPGVLPRAGEALADEGLEHGGWVLRHTDGRRLDLSGTLAAQGVRDGDILHLAPRYAQWAEVEYDDVVDAVAAGARRHGAAWTPAATRATGIGAALTLLLGMLVPLLAAGPSWTVPAIVALAVALGLLAGGVVLSRALSEATAGAALGAAGLAYAFVGGLLILGGDDPLSRLGAPQLLVGAGALLVGSVIGYVAIAAQLRLFVAGIAAGALGVGAGLLGLTDLGAPECAAALIGALVLLAPGIPQAAVRLGRVPVPRLPRTTDDLLRPDPVPPAAATYARVARADEILTGLLLAFALLNVVSSWLVLRNGGAVAEVLVGVVAAAAAVRARLFAAVRHRLPLLVAALAGVALLTVRLADGDRVVQGAVAAGLLLIAIAAVAAGVRYGSRPPSAYLGRAADVLDVVLVLSVIPLACQILGAYAWARGLGG</sequence>
<evidence type="ECO:0000313" key="9">
    <source>
        <dbReference type="EMBL" id="GAA4255277.1"/>
    </source>
</evidence>
<dbReference type="Pfam" id="PF19053">
    <property type="entry name" value="EccD"/>
    <property type="match status" value="1"/>
</dbReference>
<dbReference type="PIRSF" id="PIRSF017804">
    <property type="entry name" value="Secretion_EccD1"/>
    <property type="match status" value="1"/>
</dbReference>
<dbReference type="Gene3D" id="3.10.20.90">
    <property type="entry name" value="Phosphatidylinositol 3-kinase Catalytic Subunit, Chain A, domain 1"/>
    <property type="match status" value="1"/>
</dbReference>
<feature type="transmembrane region" description="Helical" evidence="7">
    <location>
        <begin position="382"/>
        <end position="400"/>
    </location>
</feature>
<evidence type="ECO:0000256" key="7">
    <source>
        <dbReference type="SAM" id="Phobius"/>
    </source>
</evidence>
<name>A0ABP8DGC5_9ACTN</name>
<feature type="transmembrane region" description="Helical" evidence="7">
    <location>
        <begin position="446"/>
        <end position="466"/>
    </location>
</feature>
<accession>A0ABP8DGC5</accession>
<evidence type="ECO:0000313" key="10">
    <source>
        <dbReference type="Proteomes" id="UP001500620"/>
    </source>
</evidence>
<proteinExistence type="inferred from homology"/>
<feature type="transmembrane region" description="Helical" evidence="7">
    <location>
        <begin position="156"/>
        <end position="177"/>
    </location>
</feature>
<evidence type="ECO:0000256" key="4">
    <source>
        <dbReference type="ARBA" id="ARBA00022692"/>
    </source>
</evidence>
<dbReference type="EMBL" id="BAABAT010000020">
    <property type="protein sequence ID" value="GAA4255277.1"/>
    <property type="molecule type" value="Genomic_DNA"/>
</dbReference>
<keyword evidence="4 7" id="KW-0812">Transmembrane</keyword>